<dbReference type="PANTHER" id="PTHR43350">
    <property type="entry name" value="NAD-DEPENDENT ALCOHOL DEHYDROGENASE"/>
    <property type="match status" value="1"/>
</dbReference>
<keyword evidence="7" id="KW-1185">Reference proteome</keyword>
<dbReference type="InterPro" id="IPR011032">
    <property type="entry name" value="GroES-like_sf"/>
</dbReference>
<dbReference type="PANTHER" id="PTHR43350:SF19">
    <property type="entry name" value="D-GULOSIDE 3-DEHYDROGENASE"/>
    <property type="match status" value="1"/>
</dbReference>
<dbReference type="GO" id="GO:0016491">
    <property type="term" value="F:oxidoreductase activity"/>
    <property type="evidence" value="ECO:0007669"/>
    <property type="project" value="UniProtKB-KW"/>
</dbReference>
<reference evidence="6 7" key="1">
    <citation type="submission" date="2013-10" db="EMBL/GenBank/DDBJ databases">
        <title>Salinisphaera japonica YTM-1 Genome Sequencing.</title>
        <authorList>
            <person name="Lai Q."/>
            <person name="Li C."/>
            <person name="Shao Z."/>
        </authorList>
    </citation>
    <scope>NUCLEOTIDE SEQUENCE [LARGE SCALE GENOMIC DNA]</scope>
    <source>
        <strain evidence="6 7">YTM-1</strain>
    </source>
</reference>
<comment type="similarity">
    <text evidence="2">Belongs to the zinc-containing alcohol dehydrogenase family.</text>
</comment>
<organism evidence="6 7">
    <name type="scientific">Salinisphaera japonica YTM-1</name>
    <dbReference type="NCBI Taxonomy" id="1209778"/>
    <lineage>
        <taxon>Bacteria</taxon>
        <taxon>Pseudomonadati</taxon>
        <taxon>Pseudomonadota</taxon>
        <taxon>Gammaproteobacteria</taxon>
        <taxon>Salinisphaerales</taxon>
        <taxon>Salinisphaeraceae</taxon>
        <taxon>Salinisphaera</taxon>
    </lineage>
</organism>
<dbReference type="Gene3D" id="3.90.180.10">
    <property type="entry name" value="Medium-chain alcohol dehydrogenases, catalytic domain"/>
    <property type="match status" value="1"/>
</dbReference>
<evidence type="ECO:0000256" key="4">
    <source>
        <dbReference type="ARBA" id="ARBA00022833"/>
    </source>
</evidence>
<evidence type="ECO:0000256" key="2">
    <source>
        <dbReference type="ARBA" id="ARBA00008072"/>
    </source>
</evidence>
<dbReference type="InParanoid" id="A0A423Q2I6"/>
<comment type="cofactor">
    <cofactor evidence="1">
        <name>Zn(2+)</name>
        <dbReference type="ChEBI" id="CHEBI:29105"/>
    </cofactor>
</comment>
<dbReference type="SUPFAM" id="SSF51735">
    <property type="entry name" value="NAD(P)-binding Rossmann-fold domains"/>
    <property type="match status" value="1"/>
</dbReference>
<gene>
    <name evidence="6" type="ORF">SAJA_00880</name>
</gene>
<dbReference type="AlphaFoldDB" id="A0A423Q2I6"/>
<dbReference type="Gene3D" id="3.40.50.720">
    <property type="entry name" value="NAD(P)-binding Rossmann-like Domain"/>
    <property type="match status" value="1"/>
</dbReference>
<evidence type="ECO:0000313" key="7">
    <source>
        <dbReference type="Proteomes" id="UP000285310"/>
    </source>
</evidence>
<sequence>MIREMPLDPRPADHLRVRTLYSAISKGTETLVYSGRVPESEYARMAAPFQAGQLPEPVRHGYANVGIVEKGPHDWPGRLVFCLFGHQSRFDIPIDAAVALPDDVPPARAVLAANLETAINALWDGPPRVGDRVTVVGAGVLGALVACLAADIPGVHVELVDINSDRQPLARALGVHFATPDTAAPARDVVFHASATEAGLNTAIGLAGTEAQITEMSWYGDKRPGIALGGAFHAKRLTLRATQVGTVAPSQAARWTHARRLALAVSLCNDPRLDALFNACDVVFDDLPAVMARLAEPGDRSLCQRVTYSEID</sequence>
<keyword evidence="3" id="KW-0479">Metal-binding</keyword>
<protein>
    <submittedName>
        <fullName evidence="6">Dehydrogenase</fullName>
    </submittedName>
</protein>
<keyword evidence="5" id="KW-0560">Oxidoreductase</keyword>
<evidence type="ECO:0000256" key="1">
    <source>
        <dbReference type="ARBA" id="ARBA00001947"/>
    </source>
</evidence>
<proteinExistence type="inferred from homology"/>
<name>A0A423Q2I6_9GAMM</name>
<dbReference type="SUPFAM" id="SSF50129">
    <property type="entry name" value="GroES-like"/>
    <property type="match status" value="1"/>
</dbReference>
<accession>A0A423Q2I6</accession>
<evidence type="ECO:0000256" key="3">
    <source>
        <dbReference type="ARBA" id="ARBA00022723"/>
    </source>
</evidence>
<dbReference type="GO" id="GO:0046872">
    <property type="term" value="F:metal ion binding"/>
    <property type="evidence" value="ECO:0007669"/>
    <property type="project" value="UniProtKB-KW"/>
</dbReference>
<dbReference type="CDD" id="cd08255">
    <property type="entry name" value="2-desacetyl-2-hydroxyethyl_bacteriochlorophyllide_like"/>
    <property type="match status" value="1"/>
</dbReference>
<dbReference type="InterPro" id="IPR036291">
    <property type="entry name" value="NAD(P)-bd_dom_sf"/>
</dbReference>
<keyword evidence="4" id="KW-0862">Zinc</keyword>
<dbReference type="EMBL" id="AYKG01000001">
    <property type="protein sequence ID" value="ROO32819.1"/>
    <property type="molecule type" value="Genomic_DNA"/>
</dbReference>
<comment type="caution">
    <text evidence="6">The sequence shown here is derived from an EMBL/GenBank/DDBJ whole genome shotgun (WGS) entry which is preliminary data.</text>
</comment>
<evidence type="ECO:0000256" key="5">
    <source>
        <dbReference type="ARBA" id="ARBA00023002"/>
    </source>
</evidence>
<evidence type="ECO:0000313" key="6">
    <source>
        <dbReference type="EMBL" id="ROO32819.1"/>
    </source>
</evidence>
<dbReference type="Proteomes" id="UP000285310">
    <property type="component" value="Unassembled WGS sequence"/>
</dbReference>